<protein>
    <recommendedName>
        <fullName evidence="3">Type I restriction endonuclease subunit R</fullName>
    </recommendedName>
</protein>
<dbReference type="PANTHER" id="PTHR42927">
    <property type="entry name" value="HELICASE SUPERFAMILY 1 AND 2 DOMAIN-CONTAINING PROTEIN"/>
    <property type="match status" value="1"/>
</dbReference>
<accession>A0A4P7BX18</accession>
<dbReference type="Gene3D" id="3.40.50.300">
    <property type="entry name" value="P-loop containing nucleotide triphosphate hydrolases"/>
    <property type="match status" value="2"/>
</dbReference>
<keyword evidence="2" id="KW-1185">Reference proteome</keyword>
<dbReference type="InterPro" id="IPR027417">
    <property type="entry name" value="P-loop_NTPase"/>
</dbReference>
<gene>
    <name evidence="1" type="ORF">E3U44_03300</name>
</gene>
<name>A0A4P7BX18_9GAMM</name>
<evidence type="ECO:0000313" key="1">
    <source>
        <dbReference type="EMBL" id="QBQ53640.1"/>
    </source>
</evidence>
<dbReference type="RefSeq" id="WP_134356652.1">
    <property type="nucleotide sequence ID" value="NZ_CP038033.1"/>
</dbReference>
<evidence type="ECO:0008006" key="3">
    <source>
        <dbReference type="Google" id="ProtNLM"/>
    </source>
</evidence>
<reference evidence="1 2" key="1">
    <citation type="submission" date="2019-03" db="EMBL/GenBank/DDBJ databases">
        <title>The genome sequence of Nitrosococcus wardiae strain D1FHST reveals the archetypal metabolic capacity of ammonia-oxidizing Gammaproteobacteria.</title>
        <authorList>
            <person name="Wang L."/>
            <person name="Lim C.K."/>
            <person name="Hanson T.E."/>
            <person name="Dang H."/>
            <person name="Klotz M.G."/>
        </authorList>
    </citation>
    <scope>NUCLEOTIDE SEQUENCE [LARGE SCALE GENOMIC DNA]</scope>
    <source>
        <strain evidence="1 2">D1FHS</strain>
    </source>
</reference>
<organism evidence="1 2">
    <name type="scientific">Nitrosococcus wardiae</name>
    <dbReference type="NCBI Taxonomy" id="1814290"/>
    <lineage>
        <taxon>Bacteria</taxon>
        <taxon>Pseudomonadati</taxon>
        <taxon>Pseudomonadota</taxon>
        <taxon>Gammaproteobacteria</taxon>
        <taxon>Chromatiales</taxon>
        <taxon>Chromatiaceae</taxon>
        <taxon>Nitrosococcus</taxon>
    </lineage>
</organism>
<dbReference type="PANTHER" id="PTHR42927:SF1">
    <property type="entry name" value="HELICASE SUPERFAMILY 1 AND 2 DOMAIN-CONTAINING PROTEIN"/>
    <property type="match status" value="1"/>
</dbReference>
<dbReference type="Proteomes" id="UP000294325">
    <property type="component" value="Chromosome"/>
</dbReference>
<dbReference type="AlphaFoldDB" id="A0A4P7BX18"/>
<dbReference type="EMBL" id="CP038033">
    <property type="protein sequence ID" value="QBQ53640.1"/>
    <property type="molecule type" value="Genomic_DNA"/>
</dbReference>
<dbReference type="OrthoDB" id="9758243at2"/>
<evidence type="ECO:0000313" key="2">
    <source>
        <dbReference type="Proteomes" id="UP000294325"/>
    </source>
</evidence>
<sequence length="481" mass="55943">MLKRYTTYAMAFKIAQQQRLLDKEGEHAYPVFPWVQWPPDSLDIEQKAMVIIEHFRHHVAHLLSGQAKAVLITSSCQAAVRYQLAFRRYTATTNQQYRHIQTLDDHDRVILGTHKLQKGFSQPTLCALYVDKKFIGTDCVQTLSRLNRLRSSKEPPFILDFVNSPEQILNAFRPYYPSAELTLVSNPEGIYQLQSQLDKARIYTWQDVDSFAAAFFDPKQTPDRLHYYCQPAVERFRDRYQEVIKIIQATQQAEKEAAATGDRIRRENARHDFQQAREAKETLEQFKKNLVSFIRCYEFISQIVDYGDRELEKLTVYARHLHLLLKEKGGGETINLSLRALEHYRLNKISEQELNIVQQKAPNEPRNAMKTNRQRQVEKAPLITRLKPLLAGESLSDRDRLNYLHTIKDKLLENPAIAAQIENQPQEQDSILVNDFSQAVQQAVMESLKNHHEIAAQLLHNEVVAKEFGRFLLDLLLIKHE</sequence>
<proteinExistence type="predicted"/>
<dbReference type="KEGG" id="nwr:E3U44_03300"/>